<comment type="caution">
    <text evidence="1">The sequence shown here is derived from an EMBL/GenBank/DDBJ whole genome shotgun (WGS) entry which is preliminary data.</text>
</comment>
<evidence type="ECO:0000313" key="1">
    <source>
        <dbReference type="EMBL" id="GFH44499.1"/>
    </source>
</evidence>
<dbReference type="EMBL" id="BLLK01000020">
    <property type="protein sequence ID" value="GFH44499.1"/>
    <property type="molecule type" value="Genomic_DNA"/>
</dbReference>
<reference evidence="1 2" key="1">
    <citation type="journal article" date="2021" name="Sci. Rep.">
        <title>The genome of the diatom Chaetoceros tenuissimus carries an ancient integrated fragment of an extant virus.</title>
        <authorList>
            <person name="Hongo Y."/>
            <person name="Kimura K."/>
            <person name="Takaki Y."/>
            <person name="Yoshida Y."/>
            <person name="Baba S."/>
            <person name="Kobayashi G."/>
            <person name="Nagasaki K."/>
            <person name="Hano T."/>
            <person name="Tomaru Y."/>
        </authorList>
    </citation>
    <scope>NUCLEOTIDE SEQUENCE [LARGE SCALE GENOMIC DNA]</scope>
    <source>
        <strain evidence="1 2">NIES-3715</strain>
    </source>
</reference>
<proteinExistence type="predicted"/>
<protein>
    <submittedName>
        <fullName evidence="1">Uncharacterized protein</fullName>
    </submittedName>
</protein>
<dbReference type="AlphaFoldDB" id="A0AAD3CF56"/>
<sequence>MQRRRHFPLQRLIKSWSTSIQDTIASNDSDRKHILNAIVGQKDEDMEYLICDHEKYKDFNDIVQKALSRFLNGPPITPLSLNQLKSIQTLSRLSIAHCMDLDEQSRIDLMCLFKLSKADILSICYEDDFEDKQKQQQLLCIQQEQGMHIGFMNFGQHDTVRMFHENSLPTGSLCLGIITYPYGREVMDSVLDWLENTSPPNLGMAGTCIGWEIGGKECGERLARFLAREDCNINMLLLSDTDLIGSRNVGTWIECVKRSCS</sequence>
<keyword evidence="2" id="KW-1185">Reference proteome</keyword>
<accession>A0AAD3CF56</accession>
<organism evidence="1 2">
    <name type="scientific">Chaetoceros tenuissimus</name>
    <dbReference type="NCBI Taxonomy" id="426638"/>
    <lineage>
        <taxon>Eukaryota</taxon>
        <taxon>Sar</taxon>
        <taxon>Stramenopiles</taxon>
        <taxon>Ochrophyta</taxon>
        <taxon>Bacillariophyta</taxon>
        <taxon>Coscinodiscophyceae</taxon>
        <taxon>Chaetocerotophycidae</taxon>
        <taxon>Chaetocerotales</taxon>
        <taxon>Chaetocerotaceae</taxon>
        <taxon>Chaetoceros</taxon>
    </lineage>
</organism>
<name>A0AAD3CF56_9STRA</name>
<gene>
    <name evidence="1" type="ORF">CTEN210_00973</name>
</gene>
<evidence type="ECO:0000313" key="2">
    <source>
        <dbReference type="Proteomes" id="UP001054902"/>
    </source>
</evidence>
<dbReference type="Proteomes" id="UP001054902">
    <property type="component" value="Unassembled WGS sequence"/>
</dbReference>